<dbReference type="PROSITE" id="PS00674">
    <property type="entry name" value="AAA"/>
    <property type="match status" value="1"/>
</dbReference>
<protein>
    <recommendedName>
        <fullName evidence="3">ATPase AAA-type core domain-containing protein</fullName>
    </recommendedName>
</protein>
<feature type="region of interest" description="Disordered" evidence="1">
    <location>
        <begin position="617"/>
        <end position="657"/>
    </location>
</feature>
<evidence type="ECO:0000256" key="2">
    <source>
        <dbReference type="SAM" id="Phobius"/>
    </source>
</evidence>
<dbReference type="InterPro" id="IPR050747">
    <property type="entry name" value="Mitochondrial_chaperone_BCS1"/>
</dbReference>
<evidence type="ECO:0000259" key="3">
    <source>
        <dbReference type="Pfam" id="PF00004"/>
    </source>
</evidence>
<organism evidence="4 5">
    <name type="scientific">Sporormia fimetaria CBS 119925</name>
    <dbReference type="NCBI Taxonomy" id="1340428"/>
    <lineage>
        <taxon>Eukaryota</taxon>
        <taxon>Fungi</taxon>
        <taxon>Dikarya</taxon>
        <taxon>Ascomycota</taxon>
        <taxon>Pezizomycotina</taxon>
        <taxon>Dothideomycetes</taxon>
        <taxon>Pleosporomycetidae</taxon>
        <taxon>Pleosporales</taxon>
        <taxon>Sporormiaceae</taxon>
        <taxon>Sporormia</taxon>
    </lineage>
</organism>
<name>A0A6A6VA83_9PLEO</name>
<proteinExistence type="predicted"/>
<dbReference type="PANTHER" id="PTHR23070">
    <property type="entry name" value="BCS1 AAA-TYPE ATPASE"/>
    <property type="match status" value="1"/>
</dbReference>
<dbReference type="SUPFAM" id="SSF52540">
    <property type="entry name" value="P-loop containing nucleoside triphosphate hydrolases"/>
    <property type="match status" value="1"/>
</dbReference>
<gene>
    <name evidence="4" type="ORF">M011DRAFT_458846</name>
</gene>
<dbReference type="InterPro" id="IPR003959">
    <property type="entry name" value="ATPase_AAA_core"/>
</dbReference>
<feature type="transmembrane region" description="Helical" evidence="2">
    <location>
        <begin position="680"/>
        <end position="702"/>
    </location>
</feature>
<keyword evidence="5" id="KW-1185">Reference proteome</keyword>
<feature type="compositionally biased region" description="Basic and acidic residues" evidence="1">
    <location>
        <begin position="647"/>
        <end position="657"/>
    </location>
</feature>
<dbReference type="AlphaFoldDB" id="A0A6A6VA83"/>
<dbReference type="InterPro" id="IPR003960">
    <property type="entry name" value="ATPase_AAA_CS"/>
</dbReference>
<evidence type="ECO:0000313" key="4">
    <source>
        <dbReference type="EMBL" id="KAF2746806.1"/>
    </source>
</evidence>
<dbReference type="Pfam" id="PF00004">
    <property type="entry name" value="AAA"/>
    <property type="match status" value="1"/>
</dbReference>
<dbReference type="Gene3D" id="3.40.50.300">
    <property type="entry name" value="P-loop containing nucleotide triphosphate hydrolases"/>
    <property type="match status" value="1"/>
</dbReference>
<dbReference type="EMBL" id="MU006575">
    <property type="protein sequence ID" value="KAF2746806.1"/>
    <property type="molecule type" value="Genomic_DNA"/>
</dbReference>
<keyword evidence="2" id="KW-0472">Membrane</keyword>
<reference evidence="4" key="1">
    <citation type="journal article" date="2020" name="Stud. Mycol.">
        <title>101 Dothideomycetes genomes: a test case for predicting lifestyles and emergence of pathogens.</title>
        <authorList>
            <person name="Haridas S."/>
            <person name="Albert R."/>
            <person name="Binder M."/>
            <person name="Bloem J."/>
            <person name="Labutti K."/>
            <person name="Salamov A."/>
            <person name="Andreopoulos B."/>
            <person name="Baker S."/>
            <person name="Barry K."/>
            <person name="Bills G."/>
            <person name="Bluhm B."/>
            <person name="Cannon C."/>
            <person name="Castanera R."/>
            <person name="Culley D."/>
            <person name="Daum C."/>
            <person name="Ezra D."/>
            <person name="Gonzalez J."/>
            <person name="Henrissat B."/>
            <person name="Kuo A."/>
            <person name="Liang C."/>
            <person name="Lipzen A."/>
            <person name="Lutzoni F."/>
            <person name="Magnuson J."/>
            <person name="Mondo S."/>
            <person name="Nolan M."/>
            <person name="Ohm R."/>
            <person name="Pangilinan J."/>
            <person name="Park H.-J."/>
            <person name="Ramirez L."/>
            <person name="Alfaro M."/>
            <person name="Sun H."/>
            <person name="Tritt A."/>
            <person name="Yoshinaga Y."/>
            <person name="Zwiers L.-H."/>
            <person name="Turgeon B."/>
            <person name="Goodwin S."/>
            <person name="Spatafora J."/>
            <person name="Crous P."/>
            <person name="Grigoriev I."/>
        </authorList>
    </citation>
    <scope>NUCLEOTIDE SEQUENCE</scope>
    <source>
        <strain evidence="4">CBS 119925</strain>
    </source>
</reference>
<sequence length="734" mass="82665">MPFYIGSLYEKGRSYRSRGNGYSQDGDHDDKFIDAMTGGQGNWLRKLIGSARKTFKASTGLDFAYISNMYLMYYAGTECISFITNRFQYLVTSSITVRHDQNHEASQAVKFYLANLGGNSVEAPKMKVFGTHAELKAGQYGATGGDDSTRQVFTFGNRIFLAEMRTEIQEEYSDGYPSSTREEHLILRCFGRSDQPIRTLIEHCKASYGNRGTELKIKHLPARHAGQQDICVPKRPLDTIDMEPGLKADVNQTIESFFDPNTEVFFRSLGTPYRCGRGGGSAWDQCAIQKRRQDNPEMKQERREAIEKKVTLSGLLNVIDGAGAKEGRLLVMTTNAPKSLDKALYRRGRIDKIVHMEYCTKETSEMTFKRVFGNDPCRTHSMQTIDSLASAFKAQFPKKTNLEPAGLANYLMMHRGNPQKAVEDFPGFLHRRKTSEEQSEYDINDLITDQEDDLNQVEEPDEGVLEGMVSKLSPPANNSETLTPSTTGTAIARTSTTFGDGRDLAFREIAELSGASVKTCLGPTPQPQKHAHSGRRADSIQTYWSKFKFIKPQVRRAPVPEFDIDDLLSDDEEGTVETPTPPVAATTAALATTAVQTERPPPTGHFFTWDEENQKHFPHDGLRPVTPRPLEENSDASWEPTDQPGQQHDHPTMWNDGNREELTHNLETVMRDIRSRSPRWWSFLLWVCPPLAAVAGLMRPLWNPMKTPSMTVTAIPRRRMIPTRKKSCPRLTPM</sequence>
<dbReference type="Proteomes" id="UP000799440">
    <property type="component" value="Unassembled WGS sequence"/>
</dbReference>
<feature type="domain" description="ATPase AAA-type core" evidence="3">
    <location>
        <begin position="303"/>
        <end position="357"/>
    </location>
</feature>
<feature type="region of interest" description="Disordered" evidence="1">
    <location>
        <begin position="518"/>
        <end position="537"/>
    </location>
</feature>
<dbReference type="GO" id="GO:0005524">
    <property type="term" value="F:ATP binding"/>
    <property type="evidence" value="ECO:0007669"/>
    <property type="project" value="InterPro"/>
</dbReference>
<dbReference type="InterPro" id="IPR027417">
    <property type="entry name" value="P-loop_NTPase"/>
</dbReference>
<dbReference type="GO" id="GO:0016887">
    <property type="term" value="F:ATP hydrolysis activity"/>
    <property type="evidence" value="ECO:0007669"/>
    <property type="project" value="InterPro"/>
</dbReference>
<evidence type="ECO:0000313" key="5">
    <source>
        <dbReference type="Proteomes" id="UP000799440"/>
    </source>
</evidence>
<keyword evidence="2" id="KW-0812">Transmembrane</keyword>
<keyword evidence="2" id="KW-1133">Transmembrane helix</keyword>
<accession>A0A6A6VA83</accession>
<evidence type="ECO:0000256" key="1">
    <source>
        <dbReference type="SAM" id="MobiDB-lite"/>
    </source>
</evidence>
<dbReference type="OrthoDB" id="10251412at2759"/>